<keyword evidence="2" id="KW-1003">Cell membrane</keyword>
<comment type="subcellular location">
    <subcellularLocation>
        <location evidence="1">Cell membrane</location>
        <topology evidence="1">Multi-pass membrane protein</topology>
    </subcellularLocation>
</comment>
<evidence type="ECO:0000313" key="8">
    <source>
        <dbReference type="EMBL" id="KAA1174700.1"/>
    </source>
</evidence>
<keyword evidence="5 6" id="KW-0472">Membrane</keyword>
<feature type="transmembrane region" description="Helical" evidence="6">
    <location>
        <begin position="25"/>
        <end position="45"/>
    </location>
</feature>
<accession>A0A5B0VIY6</accession>
<evidence type="ECO:0000256" key="6">
    <source>
        <dbReference type="SAM" id="Phobius"/>
    </source>
</evidence>
<keyword evidence="4 6" id="KW-1133">Transmembrane helix</keyword>
<comment type="caution">
    <text evidence="8">The sequence shown here is derived from an EMBL/GenBank/DDBJ whole genome shotgun (WGS) entry which is preliminary data.</text>
</comment>
<dbReference type="AlphaFoldDB" id="A0A5B0VIY6"/>
<reference evidence="8 9" key="1">
    <citation type="submission" date="2019-08" db="EMBL/GenBank/DDBJ databases">
        <title>Marinobacter ZYF650 sp. nov., a marine bacterium isolated from seawater of the Mariana trench.</title>
        <authorList>
            <person name="Ahmad W."/>
        </authorList>
    </citation>
    <scope>NUCLEOTIDE SEQUENCE [LARGE SCALE GENOMIC DNA]</scope>
    <source>
        <strain evidence="8 9">ZYF650</strain>
    </source>
</reference>
<dbReference type="RefSeq" id="WP_149599122.1">
    <property type="nucleotide sequence ID" value="NZ_VTUU01000002.1"/>
</dbReference>
<feature type="domain" description="Polysaccharide chain length determinant N-terminal" evidence="7">
    <location>
        <begin position="11"/>
        <end position="68"/>
    </location>
</feature>
<evidence type="ECO:0000256" key="4">
    <source>
        <dbReference type="ARBA" id="ARBA00022989"/>
    </source>
</evidence>
<evidence type="ECO:0000256" key="3">
    <source>
        <dbReference type="ARBA" id="ARBA00022692"/>
    </source>
</evidence>
<name>A0A5B0VIY6_9GAMM</name>
<dbReference type="GO" id="GO:0005886">
    <property type="term" value="C:plasma membrane"/>
    <property type="evidence" value="ECO:0007669"/>
    <property type="project" value="UniProtKB-SubCell"/>
</dbReference>
<dbReference type="Proteomes" id="UP000323161">
    <property type="component" value="Unassembled WGS sequence"/>
</dbReference>
<proteinExistence type="predicted"/>
<sequence length="251" mass="27706">MNQERDQSYSEISLVDLATIFVRRIWLFVVVLGVFVAAGIAVALLQPEQYAYVSLYQIAEKATEEPVETPERVIAVLQSHELPLLETSYKSERGERLPFSVRFSNPEGTSLVRISSEAERRIASDVKAIHSALIQRLSEKDNRLMGVIRGGLENRIASVSTTLDSLSKAPEAGQAVAEAIRQKVELEGILDALKPGESVVVARESVEKVAPNRKLIAILTVVLGFVAAFVAVYFAEFASLVREKLKEQKAR</sequence>
<evidence type="ECO:0000256" key="2">
    <source>
        <dbReference type="ARBA" id="ARBA00022475"/>
    </source>
</evidence>
<dbReference type="EMBL" id="VTUU01000002">
    <property type="protein sequence ID" value="KAA1174700.1"/>
    <property type="molecule type" value="Genomic_DNA"/>
</dbReference>
<evidence type="ECO:0000256" key="1">
    <source>
        <dbReference type="ARBA" id="ARBA00004651"/>
    </source>
</evidence>
<evidence type="ECO:0000259" key="7">
    <source>
        <dbReference type="Pfam" id="PF02706"/>
    </source>
</evidence>
<feature type="transmembrane region" description="Helical" evidence="6">
    <location>
        <begin position="215"/>
        <end position="235"/>
    </location>
</feature>
<keyword evidence="9" id="KW-1185">Reference proteome</keyword>
<evidence type="ECO:0000313" key="9">
    <source>
        <dbReference type="Proteomes" id="UP000323161"/>
    </source>
</evidence>
<dbReference type="Pfam" id="PF02706">
    <property type="entry name" value="Wzz"/>
    <property type="match status" value="1"/>
</dbReference>
<gene>
    <name evidence="8" type="ORF">FWJ25_04735</name>
</gene>
<keyword evidence="3 6" id="KW-0812">Transmembrane</keyword>
<evidence type="ECO:0000256" key="5">
    <source>
        <dbReference type="ARBA" id="ARBA00023136"/>
    </source>
</evidence>
<protein>
    <recommendedName>
        <fullName evidence="7">Polysaccharide chain length determinant N-terminal domain-containing protein</fullName>
    </recommendedName>
</protein>
<dbReference type="InterPro" id="IPR003856">
    <property type="entry name" value="LPS_length_determ_N"/>
</dbReference>
<organism evidence="8 9">
    <name type="scientific">Marinobacter salinexigens</name>
    <dbReference type="NCBI Taxonomy" id="2919747"/>
    <lineage>
        <taxon>Bacteria</taxon>
        <taxon>Pseudomonadati</taxon>
        <taxon>Pseudomonadota</taxon>
        <taxon>Gammaproteobacteria</taxon>
        <taxon>Pseudomonadales</taxon>
        <taxon>Marinobacteraceae</taxon>
        <taxon>Marinobacter</taxon>
    </lineage>
</organism>